<dbReference type="InterPro" id="IPR050445">
    <property type="entry name" value="Bact_polysacc_biosynth/exp"/>
</dbReference>
<dbReference type="SUPFAM" id="SSF52540">
    <property type="entry name" value="P-loop containing nucleoside triphosphate hydrolases"/>
    <property type="match status" value="1"/>
</dbReference>
<dbReference type="PANTHER" id="PTHR32309">
    <property type="entry name" value="TYROSINE-PROTEIN KINASE"/>
    <property type="match status" value="1"/>
</dbReference>
<dbReference type="KEGG" id="paqt:E8L99_19705"/>
<evidence type="ECO:0000256" key="1">
    <source>
        <dbReference type="ARBA" id="ARBA00004651"/>
    </source>
</evidence>
<dbReference type="Pfam" id="PF02706">
    <property type="entry name" value="Wzz"/>
    <property type="match status" value="1"/>
</dbReference>
<evidence type="ECO:0000259" key="7">
    <source>
        <dbReference type="Pfam" id="PF02706"/>
    </source>
</evidence>
<evidence type="ECO:0000313" key="9">
    <source>
        <dbReference type="Proteomes" id="UP000298588"/>
    </source>
</evidence>
<dbReference type="InterPro" id="IPR027417">
    <property type="entry name" value="P-loop_NTPase"/>
</dbReference>
<evidence type="ECO:0000256" key="2">
    <source>
        <dbReference type="ARBA" id="ARBA00022475"/>
    </source>
</evidence>
<organism evidence="8 9">
    <name type="scientific">Phreatobacter aquaticus</name>
    <dbReference type="NCBI Taxonomy" id="2570229"/>
    <lineage>
        <taxon>Bacteria</taxon>
        <taxon>Pseudomonadati</taxon>
        <taxon>Pseudomonadota</taxon>
        <taxon>Alphaproteobacteria</taxon>
        <taxon>Hyphomicrobiales</taxon>
        <taxon>Phreatobacteraceae</taxon>
        <taxon>Phreatobacter</taxon>
    </lineage>
</organism>
<dbReference type="AlphaFoldDB" id="A0A4D7QJJ1"/>
<gene>
    <name evidence="8" type="ORF">E8L99_19705</name>
</gene>
<sequence length="568" mass="59441">MDAMRGSDSRSIRLWPIPDAQEDAPDDGPIALLRSVLEAVGLHKWKLALWTALCLAIAFAYVSATPSTYTATSTILLEPRRQIAASGRETAPTPSLDLNRADSELQVIRSERLLTQVFDSLDLANQAELKPRPPGFVRRVIGTVRAFLSDPLGTIETMRRPTGAPTDTRAATAASADRQSAFAAFAQRFSARRVGQSYVVEMSYSSSDPDLAARVANAAASAYLLQSVAFKADAARSGVEFVQGRVDALGAQARAAAAAVKAGTLPDVPIPDADARVIGAALKPLGPSAPRSTLILALGGALGLMSGLFGIALASSLDRRVRNAATLTRETGLPCLAVVPAIADRSGVFRRNAMEVDPIAAFEPGSRFASAISNLRMSIKMSAMLPTSSENHTIALVSWAPDTGCSLLCLTLAELTRRLGKPVTVVDADVQGAHLSPSWGDTHGGSSLVGVLASHTPLHAIQFQNRDGVAVLPALTPDDRPDASVDFGDRSVGHLLDQLRARGDVLLALPPVADTADAAALARHADAVIIVVAAGRTTIDEVKDAARALRSVGAHVIGAVINGAQTRS</sequence>
<dbReference type="InterPro" id="IPR003856">
    <property type="entry name" value="LPS_length_determ_N"/>
</dbReference>
<accession>A0A4D7QJJ1</accession>
<dbReference type="GO" id="GO:0004713">
    <property type="term" value="F:protein tyrosine kinase activity"/>
    <property type="evidence" value="ECO:0007669"/>
    <property type="project" value="TreeGrafter"/>
</dbReference>
<proteinExistence type="predicted"/>
<keyword evidence="5 6" id="KW-0472">Membrane</keyword>
<keyword evidence="2" id="KW-1003">Cell membrane</keyword>
<feature type="domain" description="Polysaccharide chain length determinant N-terminal" evidence="7">
    <location>
        <begin position="36"/>
        <end position="121"/>
    </location>
</feature>
<feature type="transmembrane region" description="Helical" evidence="6">
    <location>
        <begin position="47"/>
        <end position="64"/>
    </location>
</feature>
<protein>
    <submittedName>
        <fullName evidence="8">Exopolysaccharide biosynthesis protein</fullName>
    </submittedName>
</protein>
<dbReference type="EMBL" id="CP039865">
    <property type="protein sequence ID" value="QCK87820.1"/>
    <property type="molecule type" value="Genomic_DNA"/>
</dbReference>
<keyword evidence="3 6" id="KW-0812">Transmembrane</keyword>
<keyword evidence="4 6" id="KW-1133">Transmembrane helix</keyword>
<evidence type="ECO:0000313" key="8">
    <source>
        <dbReference type="EMBL" id="QCK87820.1"/>
    </source>
</evidence>
<reference evidence="8 9" key="1">
    <citation type="submission" date="2019-04" db="EMBL/GenBank/DDBJ databases">
        <title>Phreatobacter aquaticus sp. nov.</title>
        <authorList>
            <person name="Choi A."/>
            <person name="Baek K."/>
        </authorList>
    </citation>
    <scope>NUCLEOTIDE SEQUENCE [LARGE SCALE GENOMIC DNA]</scope>
    <source>
        <strain evidence="8 9">NMCR1094</strain>
    </source>
</reference>
<feature type="transmembrane region" description="Helical" evidence="6">
    <location>
        <begin position="294"/>
        <end position="314"/>
    </location>
</feature>
<dbReference type="Proteomes" id="UP000298588">
    <property type="component" value="Chromosome"/>
</dbReference>
<keyword evidence="9" id="KW-1185">Reference proteome</keyword>
<name>A0A4D7QJJ1_9HYPH</name>
<dbReference type="Gene3D" id="3.40.50.300">
    <property type="entry name" value="P-loop containing nucleotide triphosphate hydrolases"/>
    <property type="match status" value="1"/>
</dbReference>
<evidence type="ECO:0000256" key="6">
    <source>
        <dbReference type="SAM" id="Phobius"/>
    </source>
</evidence>
<evidence type="ECO:0000256" key="4">
    <source>
        <dbReference type="ARBA" id="ARBA00022989"/>
    </source>
</evidence>
<comment type="subcellular location">
    <subcellularLocation>
        <location evidence="1">Cell membrane</location>
        <topology evidence="1">Multi-pass membrane protein</topology>
    </subcellularLocation>
</comment>
<dbReference type="GO" id="GO:0005886">
    <property type="term" value="C:plasma membrane"/>
    <property type="evidence" value="ECO:0007669"/>
    <property type="project" value="UniProtKB-SubCell"/>
</dbReference>
<dbReference type="PANTHER" id="PTHR32309:SF13">
    <property type="entry name" value="FERRIC ENTEROBACTIN TRANSPORT PROTEIN FEPE"/>
    <property type="match status" value="1"/>
</dbReference>
<evidence type="ECO:0000256" key="3">
    <source>
        <dbReference type="ARBA" id="ARBA00022692"/>
    </source>
</evidence>
<dbReference type="OrthoDB" id="230260at2"/>
<evidence type="ECO:0000256" key="5">
    <source>
        <dbReference type="ARBA" id="ARBA00023136"/>
    </source>
</evidence>